<dbReference type="OrthoDB" id="9796381at2"/>
<dbReference type="InterPro" id="IPR016181">
    <property type="entry name" value="Acyl_CoA_acyltransferase"/>
</dbReference>
<dbReference type="RefSeq" id="WP_074838127.1">
    <property type="nucleotide sequence ID" value="NZ_CP047056.1"/>
</dbReference>
<proteinExistence type="predicted"/>
<dbReference type="EMBL" id="FOSF01000001">
    <property type="protein sequence ID" value="SFJ75747.1"/>
    <property type="molecule type" value="Genomic_DNA"/>
</dbReference>
<dbReference type="Pfam" id="PF00583">
    <property type="entry name" value="Acetyltransf_1"/>
    <property type="match status" value="1"/>
</dbReference>
<evidence type="ECO:0000313" key="2">
    <source>
        <dbReference type="EMBL" id="SFJ75747.1"/>
    </source>
</evidence>
<evidence type="ECO:0000313" key="3">
    <source>
        <dbReference type="Proteomes" id="UP000243374"/>
    </source>
</evidence>
<dbReference type="InterPro" id="IPR000182">
    <property type="entry name" value="GNAT_dom"/>
</dbReference>
<feature type="domain" description="N-acetyltransferase" evidence="1">
    <location>
        <begin position="1"/>
        <end position="168"/>
    </location>
</feature>
<dbReference type="SUPFAM" id="SSF55729">
    <property type="entry name" value="Acyl-CoA N-acyltransferases (Nat)"/>
    <property type="match status" value="1"/>
</dbReference>
<gene>
    <name evidence="2" type="ORF">SAMN04487865_1001188</name>
</gene>
<reference evidence="2 3" key="1">
    <citation type="submission" date="2016-10" db="EMBL/GenBank/DDBJ databases">
        <authorList>
            <person name="Varghese N."/>
            <person name="Submissions S."/>
        </authorList>
    </citation>
    <scope>NUCLEOTIDE SEQUENCE [LARGE SCALE GENOMIC DNA]</scope>
    <source>
        <strain evidence="2 3">22B</strain>
    </source>
</reference>
<dbReference type="Gene3D" id="3.40.630.30">
    <property type="match status" value="1"/>
</dbReference>
<protein>
    <recommendedName>
        <fullName evidence="1">N-acetyltransferase domain-containing protein</fullName>
    </recommendedName>
</protein>
<accession>A0A662Z7G1</accession>
<dbReference type="GO" id="GO:0016747">
    <property type="term" value="F:acyltransferase activity, transferring groups other than amino-acyl groups"/>
    <property type="evidence" value="ECO:0007669"/>
    <property type="project" value="InterPro"/>
</dbReference>
<keyword evidence="3" id="KW-1185">Reference proteome</keyword>
<dbReference type="Proteomes" id="UP000243374">
    <property type="component" value="Unassembled WGS sequence"/>
</dbReference>
<evidence type="ECO:0000259" key="1">
    <source>
        <dbReference type="PROSITE" id="PS51186"/>
    </source>
</evidence>
<name>A0A662Z7G1_9GAMM</name>
<dbReference type="PROSITE" id="PS51186">
    <property type="entry name" value="GNAT"/>
    <property type="match status" value="1"/>
</dbReference>
<sequence length="172" mass="19588">MQCRLATQNDLNTIMNLYSIARDFMIKNGNPHQWADNNWPPVELLKSDIEKSQCYVCEHNGNIVGVFVYIFGKDCDPTYLRITDGNWIDDSAYGVVHRLATDGVTKGVGSFCLNWCYEKAGHLRLDTHGDNKPMQALARKLGFVHCGTIYVEHDNYPRLAYEKSALTKKLNK</sequence>
<organism evidence="2 3">
    <name type="scientific">Succinivibrio dextrinosolvens</name>
    <dbReference type="NCBI Taxonomy" id="83771"/>
    <lineage>
        <taxon>Bacteria</taxon>
        <taxon>Pseudomonadati</taxon>
        <taxon>Pseudomonadota</taxon>
        <taxon>Gammaproteobacteria</taxon>
        <taxon>Aeromonadales</taxon>
        <taxon>Succinivibrionaceae</taxon>
        <taxon>Succinivibrio</taxon>
    </lineage>
</organism>
<dbReference type="AlphaFoldDB" id="A0A662Z7G1"/>